<evidence type="ECO:0000313" key="2">
    <source>
        <dbReference type="EMBL" id="JAG89015.1"/>
    </source>
</evidence>
<feature type="compositionally biased region" description="Low complexity" evidence="1">
    <location>
        <begin position="357"/>
        <end position="368"/>
    </location>
</feature>
<accession>A0A0C9QWC4</accession>
<dbReference type="EMBL" id="GCHU01004255">
    <property type="protein sequence ID" value="JAG89015.1"/>
    <property type="molecule type" value="Transcribed_RNA"/>
</dbReference>
<dbReference type="GO" id="GO:0003714">
    <property type="term" value="F:transcription corepressor activity"/>
    <property type="evidence" value="ECO:0007669"/>
    <property type="project" value="InterPro"/>
</dbReference>
<feature type="region of interest" description="Disordered" evidence="1">
    <location>
        <begin position="282"/>
        <end position="307"/>
    </location>
</feature>
<evidence type="ECO:0000256" key="1">
    <source>
        <dbReference type="SAM" id="MobiDB-lite"/>
    </source>
</evidence>
<sequence length="479" mass="54299">MRMAHSGGINSSNPAVLPVSEVYWGLVDKADKKFARVRDLPSYGRSKYDSYFHKVFKVYTKLWKFQQENRQKLVEAGLKRWEIGEIASRIAQLYYSQYQRTSEASYLSESYIFYEAILSREYFKESGQDLALANKQLRCYARFIIVCLMLNRREMVQQLLSQLRMLVDEYRRTFQETDAKEWKRVVQEIIRFMKADAAFPNSRPLRYSVRLDPNPNSFPRVASLEGRQGLKLRDAILTSYHHNEIKFAEVTLDTFRMLQCLEWEPSGIFYQVRTADSGMNGSFSGQTGSSRMNPAEDITDPTLPPNPRKATLYRPTATQFQAVLATICEELPADSAVLLYISASGKPSQGIISLSESTSTTTNNAEAECNADRHATDTASDATSVSPMSSPHDSPPNQRTGQSGNNGSGGLWLSSRGNRGLYCIYPGDIIPFTRKPLFIIIDSDNSNVFKAGHQPKSLVVQKEESQQHYSFPQQCRLLV</sequence>
<dbReference type="InterPro" id="IPR022709">
    <property type="entry name" value="SCAI"/>
</dbReference>
<dbReference type="AlphaFoldDB" id="A0A0C9QWC4"/>
<name>A0A0C9QWC4_9CONI</name>
<protein>
    <submittedName>
        <fullName evidence="2">TSA: Wollemia nobilis Ref_Wollemi_Transcript_4286_1936 transcribed RNA sequence</fullName>
    </submittedName>
</protein>
<dbReference type="GO" id="GO:0006351">
    <property type="term" value="P:DNA-templated transcription"/>
    <property type="evidence" value="ECO:0007669"/>
    <property type="project" value="InterPro"/>
</dbReference>
<dbReference type="PANTHER" id="PTHR21243">
    <property type="entry name" value="PROTEIN SCAI"/>
    <property type="match status" value="1"/>
</dbReference>
<dbReference type="Pfam" id="PF12070">
    <property type="entry name" value="SCAI"/>
    <property type="match status" value="1"/>
</dbReference>
<proteinExistence type="predicted"/>
<feature type="compositionally biased region" description="Polar residues" evidence="1">
    <location>
        <begin position="282"/>
        <end position="292"/>
    </location>
</feature>
<reference evidence="2" key="1">
    <citation type="submission" date="2015-02" db="EMBL/GenBank/DDBJ databases">
        <title>A transcriptome of Wollemia nobilis - a relic of Gondwana.</title>
        <authorList>
            <person name="Chia J.Y."/>
            <person name="Leong Y.S."/>
            <person name="Abdul Karim S."/>
            <person name="Wan Azmi N."/>
            <person name="Hercus R."/>
            <person name="Croft L."/>
        </authorList>
    </citation>
    <scope>NUCLEOTIDE SEQUENCE</scope>
    <source>
        <strain evidence="2">MaeBrown</strain>
        <tissue evidence="2">Leaf</tissue>
    </source>
</reference>
<feature type="region of interest" description="Disordered" evidence="1">
    <location>
        <begin position="357"/>
        <end position="410"/>
    </location>
</feature>
<feature type="compositionally biased region" description="Polar residues" evidence="1">
    <location>
        <begin position="377"/>
        <end position="396"/>
    </location>
</feature>
<organism evidence="2">
    <name type="scientific">Wollemia nobilis</name>
    <dbReference type="NCBI Taxonomy" id="56998"/>
    <lineage>
        <taxon>Eukaryota</taxon>
        <taxon>Viridiplantae</taxon>
        <taxon>Streptophyta</taxon>
        <taxon>Embryophyta</taxon>
        <taxon>Tracheophyta</taxon>
        <taxon>Spermatophyta</taxon>
        <taxon>Pinopsida</taxon>
        <taxon>Pinidae</taxon>
        <taxon>Conifers II</taxon>
        <taxon>Araucariales</taxon>
        <taxon>Araucariaceae</taxon>
        <taxon>Wollemia</taxon>
    </lineage>
</organism>